<keyword evidence="3" id="KW-1185">Reference proteome</keyword>
<dbReference type="Proteomes" id="UP000664256">
    <property type="component" value="Unassembled WGS sequence"/>
</dbReference>
<sequence>MKKRSWFILGIVLIVLLGGVWYTKYHQEESALLNTQRTKTQQLKIIEAYPAVFQALTKQKDEKEKMYPIPGLFTGESINLKTGEKEICHDLTPQGIAVSGTEIYISEYCHLHEHHSVVQVLDRATKDWVQTIIVPGKPHLGGLVYRAKEQQLWLATETKKHASLSLLLKETMTAYDANLSLRPIKYDTIIPVGDIPKASLLAYLDPFLVVGYFSNHQQGKLGLFPFAPNGDLISVVSKTQNLNDLGSVDNLQTEDTEKILKKIQGITYWKNYMLMSQSFGSHNSKLYVFDLQDTVGGFSPASAKLILDFPPYLEQITADGDDLFAMFESGAKAYRSHTNKNVEYALQLDIKTLLQSLVAK</sequence>
<evidence type="ECO:0000313" key="3">
    <source>
        <dbReference type="Proteomes" id="UP000664256"/>
    </source>
</evidence>
<keyword evidence="1" id="KW-0812">Transmembrane</keyword>
<keyword evidence="1" id="KW-1133">Transmembrane helix</keyword>
<name>A0ABS3H7U5_9ENTE</name>
<reference evidence="2 3" key="1">
    <citation type="submission" date="2021-03" db="EMBL/GenBank/DDBJ databases">
        <title>Enterococcal diversity collection.</title>
        <authorList>
            <person name="Gilmore M.S."/>
            <person name="Schwartzman J."/>
            <person name="Van Tyne D."/>
            <person name="Martin M."/>
            <person name="Earl A.M."/>
            <person name="Manson A.L."/>
            <person name="Straub T."/>
            <person name="Salamzade R."/>
            <person name="Saavedra J."/>
            <person name="Lebreton F."/>
            <person name="Prichula J."/>
            <person name="Schaufler K."/>
            <person name="Gaca A."/>
            <person name="Sgardioli B."/>
            <person name="Wagenaar J."/>
            <person name="Strong T."/>
        </authorList>
    </citation>
    <scope>NUCLEOTIDE SEQUENCE [LARGE SCALE GENOMIC DNA]</scope>
    <source>
        <strain evidence="2 3">MJM12</strain>
    </source>
</reference>
<evidence type="ECO:0008006" key="4">
    <source>
        <dbReference type="Google" id="ProtNLM"/>
    </source>
</evidence>
<dbReference type="RefSeq" id="WP_206903624.1">
    <property type="nucleotide sequence ID" value="NZ_JAFLVT010000008.1"/>
</dbReference>
<keyword evidence="1" id="KW-0472">Membrane</keyword>
<organism evidence="2 3">
    <name type="scientific">Candidatus Enterococcus myersii</name>
    <dbReference type="NCBI Taxonomy" id="2815322"/>
    <lineage>
        <taxon>Bacteria</taxon>
        <taxon>Bacillati</taxon>
        <taxon>Bacillota</taxon>
        <taxon>Bacilli</taxon>
        <taxon>Lactobacillales</taxon>
        <taxon>Enterococcaceae</taxon>
        <taxon>Enterococcus</taxon>
    </lineage>
</organism>
<proteinExistence type="predicted"/>
<dbReference type="EMBL" id="JAFLVT010000008">
    <property type="protein sequence ID" value="MBO0449525.1"/>
    <property type="molecule type" value="Genomic_DNA"/>
</dbReference>
<evidence type="ECO:0000256" key="1">
    <source>
        <dbReference type="SAM" id="Phobius"/>
    </source>
</evidence>
<comment type="caution">
    <text evidence="2">The sequence shown here is derived from an EMBL/GenBank/DDBJ whole genome shotgun (WGS) entry which is preliminary data.</text>
</comment>
<protein>
    <recommendedName>
        <fullName evidence="4">DUF4340 domain-containing protein</fullName>
    </recommendedName>
</protein>
<accession>A0ABS3H7U5</accession>
<evidence type="ECO:0000313" key="2">
    <source>
        <dbReference type="EMBL" id="MBO0449525.1"/>
    </source>
</evidence>
<feature type="transmembrane region" description="Helical" evidence="1">
    <location>
        <begin position="6"/>
        <end position="23"/>
    </location>
</feature>
<gene>
    <name evidence="2" type="ORF">JZO76_08230</name>
</gene>